<dbReference type="Proteomes" id="UP000515806">
    <property type="component" value="Chromosome"/>
</dbReference>
<evidence type="ECO:0000256" key="1">
    <source>
        <dbReference type="ARBA" id="ARBA00022448"/>
    </source>
</evidence>
<dbReference type="SMART" id="SM00382">
    <property type="entry name" value="AAA"/>
    <property type="match status" value="1"/>
</dbReference>
<keyword evidence="1" id="KW-0813">Transport</keyword>
<dbReference type="AlphaFoldDB" id="A0A7G9QC03"/>
<accession>A0A7G9QC03</accession>
<proteinExistence type="predicted"/>
<protein>
    <submittedName>
        <fullName evidence="5">ATP-binding cassette domain-containing protein</fullName>
    </submittedName>
</protein>
<keyword evidence="3 5" id="KW-0067">ATP-binding</keyword>
<dbReference type="GO" id="GO:0016887">
    <property type="term" value="F:ATP hydrolysis activity"/>
    <property type="evidence" value="ECO:0007669"/>
    <property type="project" value="InterPro"/>
</dbReference>
<evidence type="ECO:0000259" key="4">
    <source>
        <dbReference type="PROSITE" id="PS50893"/>
    </source>
</evidence>
<dbReference type="InterPro" id="IPR003593">
    <property type="entry name" value="AAA+_ATPase"/>
</dbReference>
<dbReference type="EMBL" id="CP060723">
    <property type="protein sequence ID" value="QNN40878.1"/>
    <property type="molecule type" value="Genomic_DNA"/>
</dbReference>
<keyword evidence="2" id="KW-0547">Nucleotide-binding</keyword>
<sequence>MIEIKDIYKSFSGNDVLKGISGKFEEGVTNLIIGGSGSGKTTLLKCMVGLHQPDSGSVLYDGRDFTPMTYEQRIEVRKEIGMLFQGSALFDSMTVEENIMFPLNMFTDQTRKEKLERVDFCLERVNLAGKNKLFPAELSGGMKKRVGIARAISMNPKYLFCDEPNSGLDPKTSIVIDELIQEITEEYKTTTIVVTHDMNSVMGIGDYILFLHEGKKFWEGSNKEIAHTDIKELNDFVFASRFMKAAKDKF</sequence>
<dbReference type="InterPro" id="IPR003439">
    <property type="entry name" value="ABC_transporter-like_ATP-bd"/>
</dbReference>
<dbReference type="Gene3D" id="3.40.50.300">
    <property type="entry name" value="P-loop containing nucleotide triphosphate hydrolases"/>
    <property type="match status" value="1"/>
</dbReference>
<dbReference type="GO" id="GO:0005524">
    <property type="term" value="F:ATP binding"/>
    <property type="evidence" value="ECO:0007669"/>
    <property type="project" value="UniProtKB-KW"/>
</dbReference>
<name>A0A7G9QC03_9SPHI</name>
<reference evidence="5 6" key="1">
    <citation type="submission" date="2020-08" db="EMBL/GenBank/DDBJ databases">
        <title>Genome sequence of Pedobacter roseus KACC 11594T.</title>
        <authorList>
            <person name="Hyun D.-W."/>
            <person name="Bae J.-W."/>
        </authorList>
    </citation>
    <scope>NUCLEOTIDE SEQUENCE [LARGE SCALE GENOMIC DNA]</scope>
    <source>
        <strain evidence="5 6">KACC 11594</strain>
    </source>
</reference>
<dbReference type="PANTHER" id="PTHR43023">
    <property type="entry name" value="PROTEIN TRIGALACTOSYLDIACYLGLYCEROL 3, CHLOROPLASTIC"/>
    <property type="match status" value="1"/>
</dbReference>
<dbReference type="InterPro" id="IPR017871">
    <property type="entry name" value="ABC_transporter-like_CS"/>
</dbReference>
<feature type="domain" description="ABC transporter" evidence="4">
    <location>
        <begin position="2"/>
        <end position="238"/>
    </location>
</feature>
<dbReference type="RefSeq" id="WP_187591562.1">
    <property type="nucleotide sequence ID" value="NZ_CP060723.1"/>
</dbReference>
<evidence type="ECO:0000313" key="6">
    <source>
        <dbReference type="Proteomes" id="UP000515806"/>
    </source>
</evidence>
<evidence type="ECO:0000256" key="2">
    <source>
        <dbReference type="ARBA" id="ARBA00022741"/>
    </source>
</evidence>
<dbReference type="PANTHER" id="PTHR43023:SF6">
    <property type="entry name" value="INTERMEMBRANE PHOSPHOLIPID TRANSPORT SYSTEM ATP-BINDING PROTEIN MLAF"/>
    <property type="match status" value="1"/>
</dbReference>
<evidence type="ECO:0000256" key="3">
    <source>
        <dbReference type="ARBA" id="ARBA00022840"/>
    </source>
</evidence>
<dbReference type="PROSITE" id="PS00211">
    <property type="entry name" value="ABC_TRANSPORTER_1"/>
    <property type="match status" value="1"/>
</dbReference>
<keyword evidence="6" id="KW-1185">Reference proteome</keyword>
<dbReference type="KEGG" id="proe:H9L23_17320"/>
<dbReference type="InterPro" id="IPR027417">
    <property type="entry name" value="P-loop_NTPase"/>
</dbReference>
<dbReference type="PROSITE" id="PS50893">
    <property type="entry name" value="ABC_TRANSPORTER_2"/>
    <property type="match status" value="1"/>
</dbReference>
<evidence type="ECO:0000313" key="5">
    <source>
        <dbReference type="EMBL" id="QNN40878.1"/>
    </source>
</evidence>
<gene>
    <name evidence="5" type="ORF">H9L23_17320</name>
</gene>
<dbReference type="SUPFAM" id="SSF52540">
    <property type="entry name" value="P-loop containing nucleoside triphosphate hydrolases"/>
    <property type="match status" value="1"/>
</dbReference>
<dbReference type="Pfam" id="PF00005">
    <property type="entry name" value="ABC_tran"/>
    <property type="match status" value="1"/>
</dbReference>
<organism evidence="5 6">
    <name type="scientific">Pedobacter roseus</name>
    <dbReference type="NCBI Taxonomy" id="336820"/>
    <lineage>
        <taxon>Bacteria</taxon>
        <taxon>Pseudomonadati</taxon>
        <taxon>Bacteroidota</taxon>
        <taxon>Sphingobacteriia</taxon>
        <taxon>Sphingobacteriales</taxon>
        <taxon>Sphingobacteriaceae</taxon>
        <taxon>Pedobacter</taxon>
    </lineage>
</organism>